<evidence type="ECO:0000313" key="5">
    <source>
        <dbReference type="EMBL" id="PNG23568.1"/>
    </source>
</evidence>
<dbReference type="PANTHER" id="PTHR43695:SF1">
    <property type="entry name" value="RHAMNOGALACTURONAN ACETYLESTERASE"/>
    <property type="match status" value="1"/>
</dbReference>
<feature type="domain" description="SGNH hydrolase-type esterase" evidence="4">
    <location>
        <begin position="76"/>
        <end position="245"/>
    </location>
</feature>
<dbReference type="InterPro" id="IPR036514">
    <property type="entry name" value="SGNH_hydro_sf"/>
</dbReference>
<dbReference type="Gene3D" id="3.40.50.1110">
    <property type="entry name" value="SGNH hydrolase"/>
    <property type="match status" value="1"/>
</dbReference>
<reference evidence="5 6" key="1">
    <citation type="submission" date="2018-01" db="EMBL/GenBank/DDBJ databases">
        <title>Draft genome sequence of Streptomyces sp. 13K301.</title>
        <authorList>
            <person name="Sahin N."/>
            <person name="Saygin H."/>
            <person name="Ay H."/>
        </authorList>
    </citation>
    <scope>NUCLEOTIDE SEQUENCE [LARGE SCALE GENOMIC DNA]</scope>
    <source>
        <strain evidence="5 6">13K301</strain>
    </source>
</reference>
<evidence type="ECO:0000256" key="1">
    <source>
        <dbReference type="ARBA" id="ARBA00008668"/>
    </source>
</evidence>
<dbReference type="Pfam" id="PF13472">
    <property type="entry name" value="Lipase_GDSL_2"/>
    <property type="match status" value="1"/>
</dbReference>
<evidence type="ECO:0000256" key="2">
    <source>
        <dbReference type="ARBA" id="ARBA00022801"/>
    </source>
</evidence>
<dbReference type="GO" id="GO:0016787">
    <property type="term" value="F:hydrolase activity"/>
    <property type="evidence" value="ECO:0007669"/>
    <property type="project" value="UniProtKB-KW"/>
</dbReference>
<dbReference type="EMBL" id="POUC01000012">
    <property type="protein sequence ID" value="PNG23568.1"/>
    <property type="molecule type" value="Genomic_DNA"/>
</dbReference>
<organism evidence="5 6">
    <name type="scientific">Streptomyces cahuitamycinicus</name>
    <dbReference type="NCBI Taxonomy" id="2070367"/>
    <lineage>
        <taxon>Bacteria</taxon>
        <taxon>Bacillati</taxon>
        <taxon>Actinomycetota</taxon>
        <taxon>Actinomycetes</taxon>
        <taxon>Kitasatosporales</taxon>
        <taxon>Streptomycetaceae</taxon>
        <taxon>Streptomyces</taxon>
    </lineage>
</organism>
<dbReference type="OrthoDB" id="3325224at2"/>
<comment type="caution">
    <text evidence="5">The sequence shown here is derived from an EMBL/GenBank/DDBJ whole genome shotgun (WGS) entry which is preliminary data.</text>
</comment>
<dbReference type="AlphaFoldDB" id="A0A2N8TX20"/>
<dbReference type="Proteomes" id="UP000235943">
    <property type="component" value="Unassembled WGS sequence"/>
</dbReference>
<comment type="similarity">
    <text evidence="1">Belongs to the 'GDSL' lipolytic enzyme family.</text>
</comment>
<dbReference type="InterPro" id="IPR037459">
    <property type="entry name" value="RhgT-like"/>
</dbReference>
<keyword evidence="2" id="KW-0378">Hydrolase</keyword>
<name>A0A2N8TX20_9ACTN</name>
<keyword evidence="3" id="KW-0732">Signal</keyword>
<evidence type="ECO:0000313" key="6">
    <source>
        <dbReference type="Proteomes" id="UP000235943"/>
    </source>
</evidence>
<protein>
    <submittedName>
        <fullName evidence="5">Carbohydrate esterase</fullName>
    </submittedName>
</protein>
<gene>
    <name evidence="5" type="ORF">C1J00_03265</name>
</gene>
<feature type="signal peptide" evidence="3">
    <location>
        <begin position="1"/>
        <end position="26"/>
    </location>
</feature>
<dbReference type="SUPFAM" id="SSF52266">
    <property type="entry name" value="SGNH hydrolase"/>
    <property type="match status" value="1"/>
</dbReference>
<dbReference type="InterPro" id="IPR013830">
    <property type="entry name" value="SGNH_hydro"/>
</dbReference>
<proteinExistence type="inferred from homology"/>
<keyword evidence="6" id="KW-1185">Reference proteome</keyword>
<dbReference type="PANTHER" id="PTHR43695">
    <property type="entry name" value="PUTATIVE (AFU_ORTHOLOGUE AFUA_2G17250)-RELATED"/>
    <property type="match status" value="1"/>
</dbReference>
<evidence type="ECO:0000259" key="4">
    <source>
        <dbReference type="Pfam" id="PF13472"/>
    </source>
</evidence>
<evidence type="ECO:0000256" key="3">
    <source>
        <dbReference type="SAM" id="SignalP"/>
    </source>
</evidence>
<accession>A0A2N8TX20</accession>
<feature type="chain" id="PRO_5014892853" evidence="3">
    <location>
        <begin position="27"/>
        <end position="307"/>
    </location>
</feature>
<sequence>MKNLRTLVTTALVIALSSLGAGTASATDSGAPAARGPELRAVVDPFAGPAANCAGASSAKAPAGRAAAAPVTVWLAGDSTMANPGSARCPVGWGSRFDALFNADVTVRNQAVGGRSIQTWMYEGNVSGTKGSDGECRLTSGTYSSRWQSMLNASTGMKAGDYLFIQFGINDSSSTCPRHVGPARYRQLMTTMVQAALARGAHPVLLTPVAAITCSGSTATKNRGFVNETFAVGAATRAPVVDLQSLSVSLYNNLRFCPHNGDFGSGPVGAFFCNDRTHFETYGAQRIAGLVAGDVRKQNLALATYLR</sequence>
<dbReference type="RefSeq" id="WP_102907511.1">
    <property type="nucleotide sequence ID" value="NZ_POUC01000012.1"/>
</dbReference>